<keyword evidence="2" id="KW-1185">Reference proteome</keyword>
<gene>
    <name evidence="1" type="primary">RNASEH2C</name>
    <name evidence="1" type="ORF">LPJ66_003477</name>
</gene>
<sequence length="162" mass="17709">MQATSLPPLTASKRDVINFSGSGELQTIDCLNLLPCAIKYDGAAKSDTYFLPAKQSDDTYEASFRGRQLFGCKIALPSSYVGHVIIDTTVQSNTHDSAFELEFSEESAVEYRELLSVSSFGALTVWEHDRVPPADDDEFISSLEWIDVAASIHADCSSENSS</sequence>
<dbReference type="EMBL" id="JANBPG010000350">
    <property type="protein sequence ID" value="KAJ1897268.1"/>
    <property type="molecule type" value="Genomic_DNA"/>
</dbReference>
<dbReference type="Proteomes" id="UP001150581">
    <property type="component" value="Unassembled WGS sequence"/>
</dbReference>
<organism evidence="1 2">
    <name type="scientific">Kickxella alabastrina</name>
    <dbReference type="NCBI Taxonomy" id="61397"/>
    <lineage>
        <taxon>Eukaryota</taxon>
        <taxon>Fungi</taxon>
        <taxon>Fungi incertae sedis</taxon>
        <taxon>Zoopagomycota</taxon>
        <taxon>Kickxellomycotina</taxon>
        <taxon>Kickxellomycetes</taxon>
        <taxon>Kickxellales</taxon>
        <taxon>Kickxellaceae</taxon>
        <taxon>Kickxella</taxon>
    </lineage>
</organism>
<protein>
    <submittedName>
        <fullName evidence="1">Ribonuclease H2 subunit C</fullName>
    </submittedName>
</protein>
<reference evidence="1" key="1">
    <citation type="submission" date="2022-07" db="EMBL/GenBank/DDBJ databases">
        <title>Phylogenomic reconstructions and comparative analyses of Kickxellomycotina fungi.</title>
        <authorList>
            <person name="Reynolds N.K."/>
            <person name="Stajich J.E."/>
            <person name="Barry K."/>
            <person name="Grigoriev I.V."/>
            <person name="Crous P."/>
            <person name="Smith M.E."/>
        </authorList>
    </citation>
    <scope>NUCLEOTIDE SEQUENCE</scope>
    <source>
        <strain evidence="1">Benny 63K</strain>
    </source>
</reference>
<name>A0ACC1IKP2_9FUNG</name>
<evidence type="ECO:0000313" key="2">
    <source>
        <dbReference type="Proteomes" id="UP001150581"/>
    </source>
</evidence>
<proteinExistence type="predicted"/>
<comment type="caution">
    <text evidence="1">The sequence shown here is derived from an EMBL/GenBank/DDBJ whole genome shotgun (WGS) entry which is preliminary data.</text>
</comment>
<evidence type="ECO:0000313" key="1">
    <source>
        <dbReference type="EMBL" id="KAJ1897268.1"/>
    </source>
</evidence>
<accession>A0ACC1IKP2</accession>